<dbReference type="EMBL" id="CAFBMX010000005">
    <property type="protein sequence ID" value="CAB4931578.1"/>
    <property type="molecule type" value="Genomic_DNA"/>
</dbReference>
<sequence>MRALIVGGGCRGLDLTRSLVAEGHAARVVTRTEAGRAAIEEAGGECWIGTPDIIGTLRYALENVTLLLWLLGTATGDAEKVAAVHGTRLRMMLEKTTDTTVRGVLYEAAGTVAPEILAAGVGEVEHARRTNEIPFALLHTDPRGDRALWLAEVRGAMDGLLAGPRRVADPVAP</sequence>
<organism evidence="1">
    <name type="scientific">freshwater metagenome</name>
    <dbReference type="NCBI Taxonomy" id="449393"/>
    <lineage>
        <taxon>unclassified sequences</taxon>
        <taxon>metagenomes</taxon>
        <taxon>ecological metagenomes</taxon>
    </lineage>
</organism>
<dbReference type="SUPFAM" id="SSF51735">
    <property type="entry name" value="NAD(P)-binding Rossmann-fold domains"/>
    <property type="match status" value="1"/>
</dbReference>
<name>A0A6J7IK48_9ZZZZ</name>
<dbReference type="AlphaFoldDB" id="A0A6J7IK48"/>
<evidence type="ECO:0000313" key="1">
    <source>
        <dbReference type="EMBL" id="CAB4931578.1"/>
    </source>
</evidence>
<proteinExistence type="predicted"/>
<reference evidence="1" key="1">
    <citation type="submission" date="2020-05" db="EMBL/GenBank/DDBJ databases">
        <authorList>
            <person name="Chiriac C."/>
            <person name="Salcher M."/>
            <person name="Ghai R."/>
            <person name="Kavagutti S V."/>
        </authorList>
    </citation>
    <scope>NUCLEOTIDE SEQUENCE</scope>
</reference>
<protein>
    <submittedName>
        <fullName evidence="1">Unannotated protein</fullName>
    </submittedName>
</protein>
<accession>A0A6J7IK48</accession>
<gene>
    <name evidence="1" type="ORF">UFOPK3674_01190</name>
</gene>
<dbReference type="InterPro" id="IPR036291">
    <property type="entry name" value="NAD(P)-bd_dom_sf"/>
</dbReference>